<dbReference type="EMBL" id="JACEIK010000309">
    <property type="protein sequence ID" value="MCD7454643.1"/>
    <property type="molecule type" value="Genomic_DNA"/>
</dbReference>
<gene>
    <name evidence="1" type="ORF">HAX54_025443</name>
</gene>
<proteinExistence type="predicted"/>
<evidence type="ECO:0000313" key="2">
    <source>
        <dbReference type="Proteomes" id="UP000823775"/>
    </source>
</evidence>
<evidence type="ECO:0000313" key="1">
    <source>
        <dbReference type="EMBL" id="MCD7454643.1"/>
    </source>
</evidence>
<dbReference type="Proteomes" id="UP000823775">
    <property type="component" value="Unassembled WGS sequence"/>
</dbReference>
<accession>A0ABS8S6J7</accession>
<organism evidence="1 2">
    <name type="scientific">Datura stramonium</name>
    <name type="common">Jimsonweed</name>
    <name type="synonym">Common thornapple</name>
    <dbReference type="NCBI Taxonomy" id="4076"/>
    <lineage>
        <taxon>Eukaryota</taxon>
        <taxon>Viridiplantae</taxon>
        <taxon>Streptophyta</taxon>
        <taxon>Embryophyta</taxon>
        <taxon>Tracheophyta</taxon>
        <taxon>Spermatophyta</taxon>
        <taxon>Magnoliopsida</taxon>
        <taxon>eudicotyledons</taxon>
        <taxon>Gunneridae</taxon>
        <taxon>Pentapetalae</taxon>
        <taxon>asterids</taxon>
        <taxon>lamiids</taxon>
        <taxon>Solanales</taxon>
        <taxon>Solanaceae</taxon>
        <taxon>Solanoideae</taxon>
        <taxon>Datureae</taxon>
        <taxon>Datura</taxon>
    </lineage>
</organism>
<sequence>MTALNGRCSGYSGSAPATCKRAGLLHIAHVRWVLVHAWYLQAWVPLRVGINIVDDVMAETRHSGIVWSDEKRLFRQIHKVAEHLLVRNVTQKLMCPYS</sequence>
<comment type="caution">
    <text evidence="1">The sequence shown here is derived from an EMBL/GenBank/DDBJ whole genome shotgun (WGS) entry which is preliminary data.</text>
</comment>
<keyword evidence="2" id="KW-1185">Reference proteome</keyword>
<reference evidence="1 2" key="1">
    <citation type="journal article" date="2021" name="BMC Genomics">
        <title>Datura genome reveals duplications of psychoactive alkaloid biosynthetic genes and high mutation rate following tissue culture.</title>
        <authorList>
            <person name="Rajewski A."/>
            <person name="Carter-House D."/>
            <person name="Stajich J."/>
            <person name="Litt A."/>
        </authorList>
    </citation>
    <scope>NUCLEOTIDE SEQUENCE [LARGE SCALE GENOMIC DNA]</scope>
    <source>
        <strain evidence="1">AR-01</strain>
    </source>
</reference>
<name>A0ABS8S6J7_DATST</name>
<protein>
    <submittedName>
        <fullName evidence="1">Uncharacterized protein</fullName>
    </submittedName>
</protein>